<comment type="similarity">
    <text evidence="1 4">Belongs to the cyclophilin-type PPIase family.</text>
</comment>
<organism evidence="6 7">
    <name type="scientific">Piscinibacterium candidicorallinum</name>
    <dbReference type="NCBI Taxonomy" id="1793872"/>
    <lineage>
        <taxon>Bacteria</taxon>
        <taxon>Pseudomonadati</taxon>
        <taxon>Pseudomonadota</taxon>
        <taxon>Betaproteobacteria</taxon>
        <taxon>Burkholderiales</taxon>
        <taxon>Piscinibacterium</taxon>
    </lineage>
</organism>
<dbReference type="PROSITE" id="PS00170">
    <property type="entry name" value="CSA_PPIASE_1"/>
    <property type="match status" value="1"/>
</dbReference>
<dbReference type="RefSeq" id="WP_377300917.1">
    <property type="nucleotide sequence ID" value="NZ_CP180191.1"/>
</dbReference>
<accession>A0ABV7H3K0</accession>
<comment type="catalytic activity">
    <reaction evidence="4">
        <text>[protein]-peptidylproline (omega=180) = [protein]-peptidylproline (omega=0)</text>
        <dbReference type="Rhea" id="RHEA:16237"/>
        <dbReference type="Rhea" id="RHEA-COMP:10747"/>
        <dbReference type="Rhea" id="RHEA-COMP:10748"/>
        <dbReference type="ChEBI" id="CHEBI:83833"/>
        <dbReference type="ChEBI" id="CHEBI:83834"/>
        <dbReference type="EC" id="5.2.1.8"/>
    </reaction>
</comment>
<feature type="chain" id="PRO_5045002032" description="Peptidyl-prolyl cis-trans isomerase" evidence="4">
    <location>
        <begin position="25"/>
        <end position="209"/>
    </location>
</feature>
<keyword evidence="7" id="KW-1185">Reference proteome</keyword>
<keyword evidence="2 4" id="KW-0697">Rotamase</keyword>
<dbReference type="GO" id="GO:0016853">
    <property type="term" value="F:isomerase activity"/>
    <property type="evidence" value="ECO:0007669"/>
    <property type="project" value="UniProtKB-KW"/>
</dbReference>
<dbReference type="PRINTS" id="PR00153">
    <property type="entry name" value="CSAPPISMRASE"/>
</dbReference>
<dbReference type="PANTHER" id="PTHR43246">
    <property type="entry name" value="PEPTIDYL-PROLYL CIS-TRANS ISOMERASE CYP38, CHLOROPLASTIC"/>
    <property type="match status" value="1"/>
</dbReference>
<dbReference type="InterPro" id="IPR044665">
    <property type="entry name" value="E_coli_cyclophilin_A-like"/>
</dbReference>
<evidence type="ECO:0000256" key="4">
    <source>
        <dbReference type="RuleBase" id="RU363019"/>
    </source>
</evidence>
<dbReference type="CDD" id="cd01920">
    <property type="entry name" value="cyclophilin_EcCYP_like"/>
    <property type="match status" value="1"/>
</dbReference>
<dbReference type="PROSITE" id="PS50072">
    <property type="entry name" value="CSA_PPIASE_2"/>
    <property type="match status" value="1"/>
</dbReference>
<keyword evidence="3 4" id="KW-0413">Isomerase</keyword>
<dbReference type="InterPro" id="IPR020892">
    <property type="entry name" value="Cyclophilin-type_PPIase_CS"/>
</dbReference>
<evidence type="ECO:0000313" key="7">
    <source>
        <dbReference type="Proteomes" id="UP001595556"/>
    </source>
</evidence>
<comment type="function">
    <text evidence="4">PPIases accelerate the folding of proteins. It catalyzes the cis-trans isomerization of proline imidic peptide bonds in oligopeptides.</text>
</comment>
<sequence length="209" mass="22496">MIISKLFRQLAAVAFVAACAPLLAQTPTTKPSAGTSAAPQAASEAPRVQFKTSMGNITVELDAKAAPISVANFLRYVDDKHYDGTIFHRVIGSFMIQGGGFTPSMREKDTRQPIKLESGNGLSNVRGTIAMARTNVPDSATAQFFINVVDNLRLDKAQASDGNGYAVFGRVVEGMDTVDKIRAVQTTTRGFYQNVPETPVVIESARRVK</sequence>
<comment type="caution">
    <text evidence="6">The sequence shown here is derived from an EMBL/GenBank/DDBJ whole genome shotgun (WGS) entry which is preliminary data.</text>
</comment>
<protein>
    <recommendedName>
        <fullName evidence="4">Peptidyl-prolyl cis-trans isomerase</fullName>
        <shortName evidence="4">PPIase</shortName>
        <ecNumber evidence="4">5.2.1.8</ecNumber>
    </recommendedName>
</protein>
<gene>
    <name evidence="6" type="ORF">ACFOEN_02895</name>
</gene>
<evidence type="ECO:0000256" key="3">
    <source>
        <dbReference type="ARBA" id="ARBA00023235"/>
    </source>
</evidence>
<proteinExistence type="inferred from homology"/>
<feature type="signal peptide" evidence="4">
    <location>
        <begin position="1"/>
        <end position="24"/>
    </location>
</feature>
<dbReference type="PROSITE" id="PS51257">
    <property type="entry name" value="PROKAR_LIPOPROTEIN"/>
    <property type="match status" value="1"/>
</dbReference>
<dbReference type="Pfam" id="PF00160">
    <property type="entry name" value="Pro_isomerase"/>
    <property type="match status" value="1"/>
</dbReference>
<reference evidence="7" key="1">
    <citation type="journal article" date="2019" name="Int. J. Syst. Evol. Microbiol.">
        <title>The Global Catalogue of Microorganisms (GCM) 10K type strain sequencing project: providing services to taxonomists for standard genome sequencing and annotation.</title>
        <authorList>
            <consortium name="The Broad Institute Genomics Platform"/>
            <consortium name="The Broad Institute Genome Sequencing Center for Infectious Disease"/>
            <person name="Wu L."/>
            <person name="Ma J."/>
        </authorList>
    </citation>
    <scope>NUCLEOTIDE SEQUENCE [LARGE SCALE GENOMIC DNA]</scope>
    <source>
        <strain evidence="7">KCTC 52168</strain>
    </source>
</reference>
<evidence type="ECO:0000256" key="1">
    <source>
        <dbReference type="ARBA" id="ARBA00007365"/>
    </source>
</evidence>
<keyword evidence="4" id="KW-0732">Signal</keyword>
<evidence type="ECO:0000259" key="5">
    <source>
        <dbReference type="PROSITE" id="PS50072"/>
    </source>
</evidence>
<dbReference type="EC" id="5.2.1.8" evidence="4"/>
<dbReference type="Gene3D" id="2.40.100.10">
    <property type="entry name" value="Cyclophilin-like"/>
    <property type="match status" value="1"/>
</dbReference>
<feature type="domain" description="PPIase cyclophilin-type" evidence="5">
    <location>
        <begin position="52"/>
        <end position="207"/>
    </location>
</feature>
<dbReference type="SUPFAM" id="SSF50891">
    <property type="entry name" value="Cyclophilin-like"/>
    <property type="match status" value="1"/>
</dbReference>
<dbReference type="InterPro" id="IPR002130">
    <property type="entry name" value="Cyclophilin-type_PPIase_dom"/>
</dbReference>
<name>A0ABV7H3K0_9BURK</name>
<evidence type="ECO:0000256" key="2">
    <source>
        <dbReference type="ARBA" id="ARBA00023110"/>
    </source>
</evidence>
<dbReference type="Proteomes" id="UP001595556">
    <property type="component" value="Unassembled WGS sequence"/>
</dbReference>
<dbReference type="EMBL" id="JBHRTI010000003">
    <property type="protein sequence ID" value="MFC3146587.1"/>
    <property type="molecule type" value="Genomic_DNA"/>
</dbReference>
<evidence type="ECO:0000313" key="6">
    <source>
        <dbReference type="EMBL" id="MFC3146587.1"/>
    </source>
</evidence>
<dbReference type="InterPro" id="IPR029000">
    <property type="entry name" value="Cyclophilin-like_dom_sf"/>
</dbReference>